<feature type="region of interest" description="Disordered" evidence="1">
    <location>
        <begin position="149"/>
        <end position="172"/>
    </location>
</feature>
<evidence type="ECO:0000256" key="1">
    <source>
        <dbReference type="SAM" id="MobiDB-lite"/>
    </source>
</evidence>
<accession>S5Z3K5</accession>
<gene>
    <name evidence="2" type="primary">10</name>
    <name evidence="2" type="ORF">PBI_CATDAWG_10</name>
</gene>
<evidence type="ECO:0000313" key="2">
    <source>
        <dbReference type="EMBL" id="AGT11981.1"/>
    </source>
</evidence>
<proteinExistence type="predicted"/>
<dbReference type="EMBL" id="KF017002">
    <property type="protein sequence ID" value="AGT11981.1"/>
    <property type="molecule type" value="Genomic_DNA"/>
</dbReference>
<dbReference type="KEGG" id="vg:16546020"/>
<dbReference type="GeneID" id="16546020"/>
<name>S5Z3K5_9CAUD</name>
<reference evidence="2 3" key="1">
    <citation type="submission" date="2013-05" db="EMBL/GenBank/DDBJ databases">
        <authorList>
            <person name="Farina J."/>
            <person name="Richards K."/>
            <person name="Hiller J."/>
            <person name="Gannon D."/>
            <person name="Reifsnyder R."/>
            <person name="Vogel A."/>
            <person name="Ganski A."/>
            <person name="Massaley M."/>
            <person name="Carzo S."/>
            <person name="Brower C."/>
            <person name="Semler R."/>
            <person name="Smith V."/>
            <person name="Friel S."/>
            <person name="Flynn L."/>
            <person name="Moran D.J."/>
            <person name="Wodarski D.M."/>
            <person name="Harrison M.A."/>
            <person name="Dunbar D.A."/>
            <person name="Wang X."/>
            <person name="Crowell R."/>
            <person name="Bostrom M.A."/>
            <person name="Burke M."/>
            <person name="Wright G.M."/>
            <person name="Gregory S.G."/>
            <person name="Colman S.D."/>
            <person name="Bradley K.W."/>
            <person name="Khaja R."/>
            <person name="Lewis M.F."/>
            <person name="Barker L.P."/>
            <person name="Asai D.J."/>
            <person name="Bowman C.A."/>
            <person name="Russell D.A."/>
            <person name="Pope W.H."/>
            <person name="Jacobs-Sera D."/>
            <person name="Hendrix R.W."/>
            <person name="Hatfull G.F."/>
        </authorList>
    </citation>
    <scope>NUCLEOTIDE SEQUENCE [LARGE SCALE GENOMIC DNA]</scope>
</reference>
<protein>
    <submittedName>
        <fullName evidence="2">Uncharacterized protein</fullName>
    </submittedName>
</protein>
<evidence type="ECO:0000313" key="3">
    <source>
        <dbReference type="Proteomes" id="UP000015578"/>
    </source>
</evidence>
<dbReference type="RefSeq" id="YP_008409179.1">
    <property type="nucleotide sequence ID" value="NC_022057.1"/>
</dbReference>
<dbReference type="Proteomes" id="UP000015578">
    <property type="component" value="Segment"/>
</dbReference>
<sequence length="276" mass="29549">MPPTNPSERIRARLIDALAGAPERGLTRTKLIRAATGDYKAGGAELDRLIEEGVVLTGSTLRLAERPAESQPQVETERPWDSGTDRAVEKLAERVAGCEKALKQFGTQLAELAGIVGKLAEVVGELADPTPDEGYVGISGLMRHHGHRADSTPEVCSGSEQAVPEPEPKPEPMKRQCCATEFAAPHVPGCAFEPREDQPVDYTGPAVVVPADFWTAPEPEPLRVQAASVNLTPEGQTVLDRMTPEQREQALAHLAAYSSGVSSPDEMRASTAGFWA</sequence>
<organism evidence="2 3">
    <name type="scientific">Mycobacterium phage Catdawg</name>
    <dbReference type="NCBI Taxonomy" id="1340819"/>
    <lineage>
        <taxon>Viruses</taxon>
        <taxon>Duplodnaviria</taxon>
        <taxon>Heunggongvirae</taxon>
        <taxon>Uroviricota</taxon>
        <taxon>Caudoviricetes</taxon>
        <taxon>Corndogvirus</taxon>
        <taxon>Corndogvirus catdawg</taxon>
    </lineage>
</organism>
<keyword evidence="3" id="KW-1185">Reference proteome</keyword>